<feature type="compositionally biased region" description="Gly residues" evidence="9">
    <location>
        <begin position="493"/>
        <end position="508"/>
    </location>
</feature>
<name>A0ABV2Y6X7_9ACTN</name>
<keyword evidence="4" id="KW-1003">Cell membrane</keyword>
<feature type="transmembrane region" description="Helical" evidence="10">
    <location>
        <begin position="84"/>
        <end position="102"/>
    </location>
</feature>
<feature type="transmembrane region" description="Helical" evidence="10">
    <location>
        <begin position="373"/>
        <end position="394"/>
    </location>
</feature>
<comment type="subcellular location">
    <subcellularLocation>
        <location evidence="1">Cell membrane</location>
        <topology evidence="1">Multi-pass membrane protein</topology>
    </subcellularLocation>
</comment>
<comment type="similarity">
    <text evidence="2">Belongs to the major facilitator superfamily. EmrB family.</text>
</comment>
<evidence type="ECO:0000256" key="10">
    <source>
        <dbReference type="SAM" id="Phobius"/>
    </source>
</evidence>
<organism evidence="12 13">
    <name type="scientific">Streptomyces olindensis</name>
    <dbReference type="NCBI Taxonomy" id="358823"/>
    <lineage>
        <taxon>Bacteria</taxon>
        <taxon>Bacillati</taxon>
        <taxon>Actinomycetota</taxon>
        <taxon>Actinomycetes</taxon>
        <taxon>Kitasatosporales</taxon>
        <taxon>Streptomycetaceae</taxon>
        <taxon>Streptomyces</taxon>
    </lineage>
</organism>
<evidence type="ECO:0000256" key="2">
    <source>
        <dbReference type="ARBA" id="ARBA00008537"/>
    </source>
</evidence>
<keyword evidence="5 10" id="KW-0812">Transmembrane</keyword>
<evidence type="ECO:0000256" key="9">
    <source>
        <dbReference type="SAM" id="MobiDB-lite"/>
    </source>
</evidence>
<feature type="transmembrane region" description="Helical" evidence="10">
    <location>
        <begin position="54"/>
        <end position="77"/>
    </location>
</feature>
<comment type="caution">
    <text evidence="12">The sequence shown here is derived from an EMBL/GenBank/DDBJ whole genome shotgun (WGS) entry which is preliminary data.</text>
</comment>
<feature type="transmembrane region" description="Helical" evidence="10">
    <location>
        <begin position="447"/>
        <end position="466"/>
    </location>
</feature>
<evidence type="ECO:0000256" key="3">
    <source>
        <dbReference type="ARBA" id="ARBA00022448"/>
    </source>
</evidence>
<dbReference type="NCBIfam" id="TIGR00711">
    <property type="entry name" value="efflux_EmrB"/>
    <property type="match status" value="1"/>
</dbReference>
<feature type="transmembrane region" description="Helical" evidence="10">
    <location>
        <begin position="171"/>
        <end position="191"/>
    </location>
</feature>
<dbReference type="Gene3D" id="1.20.1250.20">
    <property type="entry name" value="MFS general substrate transporter like domains"/>
    <property type="match status" value="1"/>
</dbReference>
<dbReference type="Pfam" id="PF07690">
    <property type="entry name" value="MFS_1"/>
    <property type="match status" value="1"/>
</dbReference>
<keyword evidence="6 10" id="KW-1133">Transmembrane helix</keyword>
<evidence type="ECO:0000313" key="13">
    <source>
        <dbReference type="Proteomes" id="UP001550603"/>
    </source>
</evidence>
<dbReference type="SUPFAM" id="SSF103473">
    <property type="entry name" value="MFS general substrate transporter"/>
    <property type="match status" value="1"/>
</dbReference>
<dbReference type="EMBL" id="JBEYBN010000090">
    <property type="protein sequence ID" value="MEU2272003.1"/>
    <property type="molecule type" value="Genomic_DNA"/>
</dbReference>
<dbReference type="InterPro" id="IPR004638">
    <property type="entry name" value="EmrB-like"/>
</dbReference>
<accession>A0ABV2Y6X7</accession>
<feature type="transmembrane region" description="Helical" evidence="10">
    <location>
        <begin position="274"/>
        <end position="300"/>
    </location>
</feature>
<sequence length="555" mass="56791">MSAVTRERPAVRAGRTPTVVRLLVLATFVVILNETIMINAIPRLMESLHITEQSAQWVSTAFMLTMAAVIPVTGWFLQRVTTRQAYAIAMGVFLAGTTLSAVAPTFEVLLLGRIVQAAGTAVMMPLLMTTLMIVVPEQDRGRVMGNVTLAISVAPALGPAVSGLILQVGSWRLLFVVVLPIAALVTVFGLRKVENIGDPQVSSIDWLSVGVAALGFGGLVYGLSLFGDSDGSVGLAIGIAVAGAAAIAVFVLRQLKLQRTGVPLMDLRTLGHRTYGLSLALMSIGFLAMLGSMILLPLYLQNLRGLSPLETGLLLMPGGLVMGLLGPTVGKVFDKFGSRPLVLPGSIGMVLALAGFTQVSMTMPYWQVLGLHALLMVSLAATFTPVFTLGMGALPPHLYSHGSSMLGTLQQVAAAFGTALVVTVMSARASRLAADGVAAVPAQVSGMKLAFGVAAALAALTIAVAAKLPNRIADAGAEKHGGAEAGADPQEHGGAGADAGTQQDGGGAYADAGTQQDGGGAYADAGTQQHGGGAYADAPAGGRPGRGEPVTADET</sequence>
<dbReference type="PROSITE" id="PS50850">
    <property type="entry name" value="MFS"/>
    <property type="match status" value="1"/>
</dbReference>
<feature type="region of interest" description="Disordered" evidence="9">
    <location>
        <begin position="479"/>
        <end position="555"/>
    </location>
</feature>
<gene>
    <name evidence="12" type="ORF">ABZ568_37350</name>
</gene>
<evidence type="ECO:0000256" key="5">
    <source>
        <dbReference type="ARBA" id="ARBA00022692"/>
    </source>
</evidence>
<evidence type="ECO:0000256" key="1">
    <source>
        <dbReference type="ARBA" id="ARBA00004651"/>
    </source>
</evidence>
<dbReference type="InterPro" id="IPR020846">
    <property type="entry name" value="MFS_dom"/>
</dbReference>
<keyword evidence="8" id="KW-0046">Antibiotic resistance</keyword>
<dbReference type="InterPro" id="IPR036259">
    <property type="entry name" value="MFS_trans_sf"/>
</dbReference>
<dbReference type="PANTHER" id="PTHR42718">
    <property type="entry name" value="MAJOR FACILITATOR SUPERFAMILY MULTIDRUG TRANSPORTER MFSC"/>
    <property type="match status" value="1"/>
</dbReference>
<evidence type="ECO:0000256" key="7">
    <source>
        <dbReference type="ARBA" id="ARBA00023136"/>
    </source>
</evidence>
<feature type="transmembrane region" description="Helical" evidence="10">
    <location>
        <begin position="233"/>
        <end position="253"/>
    </location>
</feature>
<evidence type="ECO:0000259" key="11">
    <source>
        <dbReference type="PROSITE" id="PS50850"/>
    </source>
</evidence>
<feature type="transmembrane region" description="Helical" evidence="10">
    <location>
        <begin position="114"/>
        <end position="135"/>
    </location>
</feature>
<reference evidence="12 13" key="1">
    <citation type="submission" date="2024-06" db="EMBL/GenBank/DDBJ databases">
        <title>The Natural Products Discovery Center: Release of the First 8490 Sequenced Strains for Exploring Actinobacteria Biosynthetic Diversity.</title>
        <authorList>
            <person name="Kalkreuter E."/>
            <person name="Kautsar S.A."/>
            <person name="Yang D."/>
            <person name="Bader C.D."/>
            <person name="Teijaro C.N."/>
            <person name="Fluegel L."/>
            <person name="Davis C.M."/>
            <person name="Simpson J.R."/>
            <person name="Lauterbach L."/>
            <person name="Steele A.D."/>
            <person name="Gui C."/>
            <person name="Meng S."/>
            <person name="Li G."/>
            <person name="Viehrig K."/>
            <person name="Ye F."/>
            <person name="Su P."/>
            <person name="Kiefer A.F."/>
            <person name="Nichols A."/>
            <person name="Cepeda A.J."/>
            <person name="Yan W."/>
            <person name="Fan B."/>
            <person name="Jiang Y."/>
            <person name="Adhikari A."/>
            <person name="Zheng C.-J."/>
            <person name="Schuster L."/>
            <person name="Cowan T.M."/>
            <person name="Smanski M.J."/>
            <person name="Chevrette M.G."/>
            <person name="De Carvalho L.P.S."/>
            <person name="Shen B."/>
        </authorList>
    </citation>
    <scope>NUCLEOTIDE SEQUENCE [LARGE SCALE GENOMIC DNA]</scope>
    <source>
        <strain evidence="12 13">NPDC019583</strain>
    </source>
</reference>
<protein>
    <submittedName>
        <fullName evidence="12">MDR family MFS transporter</fullName>
    </submittedName>
</protein>
<dbReference type="InterPro" id="IPR011701">
    <property type="entry name" value="MFS"/>
</dbReference>
<dbReference type="PRINTS" id="PR01036">
    <property type="entry name" value="TCRTETB"/>
</dbReference>
<dbReference type="RefSeq" id="WP_359794061.1">
    <property type="nucleotide sequence ID" value="NZ_JBEYBN010000090.1"/>
</dbReference>
<keyword evidence="7 10" id="KW-0472">Membrane</keyword>
<evidence type="ECO:0000256" key="8">
    <source>
        <dbReference type="ARBA" id="ARBA00023251"/>
    </source>
</evidence>
<feature type="transmembrane region" description="Helical" evidence="10">
    <location>
        <begin position="312"/>
        <end position="329"/>
    </location>
</feature>
<evidence type="ECO:0000256" key="6">
    <source>
        <dbReference type="ARBA" id="ARBA00022989"/>
    </source>
</evidence>
<feature type="transmembrane region" description="Helical" evidence="10">
    <location>
        <begin position="406"/>
        <end position="427"/>
    </location>
</feature>
<dbReference type="PANTHER" id="PTHR42718:SF9">
    <property type="entry name" value="MAJOR FACILITATOR SUPERFAMILY MULTIDRUG TRANSPORTER MFSC"/>
    <property type="match status" value="1"/>
</dbReference>
<evidence type="ECO:0000313" key="12">
    <source>
        <dbReference type="EMBL" id="MEU2272003.1"/>
    </source>
</evidence>
<feature type="transmembrane region" description="Helical" evidence="10">
    <location>
        <begin position="203"/>
        <end position="227"/>
    </location>
</feature>
<dbReference type="Proteomes" id="UP001550603">
    <property type="component" value="Unassembled WGS sequence"/>
</dbReference>
<dbReference type="Gene3D" id="1.20.1720.10">
    <property type="entry name" value="Multidrug resistance protein D"/>
    <property type="match status" value="1"/>
</dbReference>
<proteinExistence type="inferred from homology"/>
<feature type="transmembrane region" description="Helical" evidence="10">
    <location>
        <begin position="147"/>
        <end position="165"/>
    </location>
</feature>
<keyword evidence="13" id="KW-1185">Reference proteome</keyword>
<dbReference type="CDD" id="cd17503">
    <property type="entry name" value="MFS_LmrB_MDR_like"/>
    <property type="match status" value="1"/>
</dbReference>
<keyword evidence="3" id="KW-0813">Transport</keyword>
<evidence type="ECO:0000256" key="4">
    <source>
        <dbReference type="ARBA" id="ARBA00022475"/>
    </source>
</evidence>
<feature type="transmembrane region" description="Helical" evidence="10">
    <location>
        <begin position="20"/>
        <end position="42"/>
    </location>
</feature>
<feature type="transmembrane region" description="Helical" evidence="10">
    <location>
        <begin position="341"/>
        <end position="361"/>
    </location>
</feature>
<feature type="domain" description="Major facilitator superfamily (MFS) profile" evidence="11">
    <location>
        <begin position="19"/>
        <end position="473"/>
    </location>
</feature>